<protein>
    <recommendedName>
        <fullName evidence="6">Developmental regulator SasN</fullName>
    </recommendedName>
</protein>
<evidence type="ECO:0008006" key="6">
    <source>
        <dbReference type="Google" id="ProtNLM"/>
    </source>
</evidence>
<evidence type="ECO:0000313" key="4">
    <source>
        <dbReference type="EMBL" id="SEL90191.1"/>
    </source>
</evidence>
<name>A0A1H7TZL9_STIAU</name>
<keyword evidence="3" id="KW-0732">Signal</keyword>
<sequence>MTLRLPSLLLCLLLGAPAWGATGLEASRGTAQQARTAVRTLRERQQALRQELNGLAGRIETLKAERQGRLTAGPELEQALRRSQELSGELTGLAQAVAGAEGESERAHLALHAALSEALEQARAAWDATGDRNQRATLLVRMRTLRAEREAVRAALPASRVPALGRAEASDDPTDLLEQADALRDSGDKVRQRLTALKSRITEVREERELERRMSDFLGEERMFDEQDRNMRLRLGATGLSPQLDARDGSTEGVAAGPSPTPPPPPSMPPSANPPVDTPPGSGGNEPLPEMGGPPGPAAPPASSPVAAHARDHRPQVQGVRAQELAAGDFEDLATLEAEAKRLESLARELDSRASALERKVRELE</sequence>
<keyword evidence="5" id="KW-1185">Reference proteome</keyword>
<reference evidence="5" key="1">
    <citation type="submission" date="2016-10" db="EMBL/GenBank/DDBJ databases">
        <authorList>
            <person name="Varghese N."/>
            <person name="Submissions S."/>
        </authorList>
    </citation>
    <scope>NUCLEOTIDE SEQUENCE [LARGE SCALE GENOMIC DNA]</scope>
    <source>
        <strain evidence="5">DSM 17044</strain>
    </source>
</reference>
<proteinExistence type="predicted"/>
<evidence type="ECO:0000256" key="1">
    <source>
        <dbReference type="SAM" id="Coils"/>
    </source>
</evidence>
<accession>A0A1H7TZL9</accession>
<feature type="coiled-coil region" evidence="1">
    <location>
        <begin position="31"/>
        <end position="65"/>
    </location>
</feature>
<feature type="chain" id="PRO_5010172840" description="Developmental regulator SasN" evidence="3">
    <location>
        <begin position="21"/>
        <end position="365"/>
    </location>
</feature>
<dbReference type="RefSeq" id="WP_075007913.1">
    <property type="nucleotide sequence ID" value="NZ_FOAP01000009.1"/>
</dbReference>
<dbReference type="OrthoDB" id="5504020at2"/>
<evidence type="ECO:0000256" key="3">
    <source>
        <dbReference type="SAM" id="SignalP"/>
    </source>
</evidence>
<feature type="coiled-coil region" evidence="1">
    <location>
        <begin position="333"/>
        <end position="360"/>
    </location>
</feature>
<feature type="compositionally biased region" description="Pro residues" evidence="2">
    <location>
        <begin position="259"/>
        <end position="278"/>
    </location>
</feature>
<dbReference type="EMBL" id="FOAP01000009">
    <property type="protein sequence ID" value="SEL90191.1"/>
    <property type="molecule type" value="Genomic_DNA"/>
</dbReference>
<feature type="region of interest" description="Disordered" evidence="2">
    <location>
        <begin position="238"/>
        <end position="319"/>
    </location>
</feature>
<dbReference type="AlphaFoldDB" id="A0A1H7TZL9"/>
<keyword evidence="1" id="KW-0175">Coiled coil</keyword>
<feature type="compositionally biased region" description="Pro residues" evidence="2">
    <location>
        <begin position="292"/>
        <end position="303"/>
    </location>
</feature>
<organism evidence="4 5">
    <name type="scientific">Stigmatella aurantiaca</name>
    <dbReference type="NCBI Taxonomy" id="41"/>
    <lineage>
        <taxon>Bacteria</taxon>
        <taxon>Pseudomonadati</taxon>
        <taxon>Myxococcota</taxon>
        <taxon>Myxococcia</taxon>
        <taxon>Myxococcales</taxon>
        <taxon>Cystobacterineae</taxon>
        <taxon>Archangiaceae</taxon>
        <taxon>Stigmatella</taxon>
    </lineage>
</organism>
<feature type="signal peptide" evidence="3">
    <location>
        <begin position="1"/>
        <end position="20"/>
    </location>
</feature>
<dbReference type="Proteomes" id="UP000182719">
    <property type="component" value="Unassembled WGS sequence"/>
</dbReference>
<evidence type="ECO:0000313" key="5">
    <source>
        <dbReference type="Proteomes" id="UP000182719"/>
    </source>
</evidence>
<evidence type="ECO:0000256" key="2">
    <source>
        <dbReference type="SAM" id="MobiDB-lite"/>
    </source>
</evidence>
<gene>
    <name evidence="4" type="ORF">SAMN05444354_109244</name>
</gene>